<dbReference type="EMBL" id="LAKJ01000002">
    <property type="protein sequence ID" value="KKI65309.1"/>
    <property type="molecule type" value="Genomic_DNA"/>
</dbReference>
<dbReference type="CDD" id="cd07381">
    <property type="entry name" value="MPP_CapA"/>
    <property type="match status" value="1"/>
</dbReference>
<dbReference type="PROSITE" id="PS51257">
    <property type="entry name" value="PROKAR_LIPOPROTEIN"/>
    <property type="match status" value="1"/>
</dbReference>
<evidence type="ECO:0000313" key="4">
    <source>
        <dbReference type="Proteomes" id="UP000034455"/>
    </source>
</evidence>
<dbReference type="Proteomes" id="UP000034455">
    <property type="component" value="Unassembled WGS sequence"/>
</dbReference>
<dbReference type="InterPro" id="IPR052169">
    <property type="entry name" value="CW_Biosynth-Accessory"/>
</dbReference>
<dbReference type="PANTHER" id="PTHR33393">
    <property type="entry name" value="POLYGLUTAMINE SYNTHESIS ACCESSORY PROTEIN RV0574C-RELATED"/>
    <property type="match status" value="1"/>
</dbReference>
<organism evidence="3 4">
    <name type="scientific">Staphylococcus cohnii subsp. cohnii</name>
    <dbReference type="NCBI Taxonomy" id="74704"/>
    <lineage>
        <taxon>Bacteria</taxon>
        <taxon>Bacillati</taxon>
        <taxon>Bacillota</taxon>
        <taxon>Bacilli</taxon>
        <taxon>Bacillales</taxon>
        <taxon>Staphylococcaceae</taxon>
        <taxon>Staphylococcus</taxon>
        <taxon>Staphylococcus cohnii species complex</taxon>
    </lineage>
</organism>
<dbReference type="Pfam" id="PF09587">
    <property type="entry name" value="PGA_cap"/>
    <property type="match status" value="1"/>
</dbReference>
<dbReference type="Gene3D" id="3.60.21.10">
    <property type="match status" value="1"/>
</dbReference>
<evidence type="ECO:0000256" key="1">
    <source>
        <dbReference type="ARBA" id="ARBA00005662"/>
    </source>
</evidence>
<dbReference type="PANTHER" id="PTHR33393:SF12">
    <property type="entry name" value="CAPSULE BIOSYNTHESIS PROTEIN CAPA"/>
    <property type="match status" value="1"/>
</dbReference>
<comment type="caution">
    <text evidence="3">The sequence shown here is derived from an EMBL/GenBank/DDBJ whole genome shotgun (WGS) entry which is preliminary data.</text>
</comment>
<accession>A0A0M2P3H4</accession>
<name>A0A0M2P3H4_STACC</name>
<dbReference type="InterPro" id="IPR019079">
    <property type="entry name" value="Capsule_synth_CapA"/>
</dbReference>
<dbReference type="RefSeq" id="WP_026034785.1">
    <property type="nucleotide sequence ID" value="NZ_LAKJ01000002.1"/>
</dbReference>
<gene>
    <name evidence="3" type="ORF">UF66_1266</name>
</gene>
<evidence type="ECO:0000259" key="2">
    <source>
        <dbReference type="SMART" id="SM00854"/>
    </source>
</evidence>
<sequence length="380" mass="43161">MLRYKILLPLLFLCFIVGSACCLLNIKHLNHNVSFYAVGDNLIHPVVYNDASMHNGNFDFKPMYRHLKKDIEASDIAYINQESPIGGDSKGLSGFKRFNTPEALAKDLSNTGFNLVNGANNHALDQGTSGLMNEIALWKQFDDIEYFGTYNSQNNRDEIQIMNKNDINIALLSYTYGTNDIQSDKPYYINYFDEKQIKKDVAKTKKQSDVVIVSAHWGNEGKHNPNKTQKKFAKVFADAGVDVVIGTHPHVIQPVKWVEGKDNHKTLVAYSLGNFLNGQATGDENNVLGGNLTFNIEKSPKQTKINQVKWKSLVTHYELEPTVYKNKKQNFKMYPLNQYNNELAHRHGLNQTKQGDVNVQRLEQITKTHIDPAFLTEESF</sequence>
<dbReference type="AlphaFoldDB" id="A0A0M2P3H4"/>
<comment type="similarity">
    <text evidence="1">Belongs to the CapA family.</text>
</comment>
<dbReference type="SMART" id="SM00854">
    <property type="entry name" value="PGA_cap"/>
    <property type="match status" value="1"/>
</dbReference>
<dbReference type="SUPFAM" id="SSF56300">
    <property type="entry name" value="Metallo-dependent phosphatases"/>
    <property type="match status" value="1"/>
</dbReference>
<evidence type="ECO:0000313" key="3">
    <source>
        <dbReference type="EMBL" id="KKI65309.1"/>
    </source>
</evidence>
<reference evidence="3 4" key="1">
    <citation type="submission" date="2015-03" db="EMBL/GenBank/DDBJ databases">
        <title>Genome Assembly of Staphylococcus cohnii subsp. cohnii strain G22B2.</title>
        <authorList>
            <person name="Nair G."/>
            <person name="Kaur G."/>
            <person name="Khatri I."/>
            <person name="Singh N.K."/>
            <person name="Sathyabama S."/>
            <person name="Maurya S.K."/>
            <person name="Subramanian S."/>
            <person name="Agrewala J.N."/>
            <person name="Mayilraj S."/>
        </authorList>
    </citation>
    <scope>NUCLEOTIDE SEQUENCE [LARGE SCALE GENOMIC DNA]</scope>
    <source>
        <strain evidence="3 4">G22B2</strain>
    </source>
</reference>
<feature type="domain" description="Capsule synthesis protein CapA" evidence="2">
    <location>
        <begin position="34"/>
        <end position="279"/>
    </location>
</feature>
<proteinExistence type="inferred from homology"/>
<protein>
    <submittedName>
        <fullName evidence="3">Capsule biosynthesis protein capA</fullName>
    </submittedName>
</protein>
<dbReference type="PATRIC" id="fig|74704.6.peg.1300"/>
<dbReference type="InterPro" id="IPR029052">
    <property type="entry name" value="Metallo-depent_PP-like"/>
</dbReference>